<dbReference type="Gene3D" id="3.40.50.2300">
    <property type="match status" value="2"/>
</dbReference>
<dbReference type="InterPro" id="IPR001387">
    <property type="entry name" value="Cro/C1-type_HTH"/>
</dbReference>
<dbReference type="CDD" id="cd01392">
    <property type="entry name" value="HTH_LacI"/>
    <property type="match status" value="1"/>
</dbReference>
<dbReference type="PANTHER" id="PTHR30146:SF109">
    <property type="entry name" value="HTH-TYPE TRANSCRIPTIONAL REGULATOR GALS"/>
    <property type="match status" value="1"/>
</dbReference>
<comment type="caution">
    <text evidence="6">The sequence shown here is derived from an EMBL/GenBank/DDBJ whole genome shotgun (WGS) entry which is preliminary data.</text>
</comment>
<feature type="domain" description="HTH cro/C1-type" evidence="5">
    <location>
        <begin position="1"/>
        <end position="45"/>
    </location>
</feature>
<keyword evidence="3" id="KW-0804">Transcription</keyword>
<dbReference type="InterPro" id="IPR028082">
    <property type="entry name" value="Peripla_BP_I"/>
</dbReference>
<evidence type="ECO:0000259" key="5">
    <source>
        <dbReference type="PROSITE" id="PS50943"/>
    </source>
</evidence>
<dbReference type="Pfam" id="PF13377">
    <property type="entry name" value="Peripla_BP_3"/>
    <property type="match status" value="1"/>
</dbReference>
<dbReference type="PROSITE" id="PS50932">
    <property type="entry name" value="HTH_LACI_2"/>
    <property type="match status" value="1"/>
</dbReference>
<dbReference type="InterPro" id="IPR046335">
    <property type="entry name" value="LacI/GalR-like_sensor"/>
</dbReference>
<keyword evidence="1" id="KW-0805">Transcription regulation</keyword>
<sequence>MSIQEVARIASVSPSTVSRYLNGTLVLKGDTKQRVDGALQDTGYVHRPRPKKAVPVKRSVVGVVVPELTNPYFAILAEQIAAAADQQSVSTVVFSAMNLPGNETPYVELARRLKLDGLLYVGSTVRNDALEKAMKAGFPVVVVDEPQELSLESHTVFQDDYSGAFQAVSYLAGQGHREIGFVSGSSVMRTAQERLRAYSDVLRRHDIDPDAQFRGIGSFTEEYGATVMAQIMASERRPTAVFVASDIIAVGLVVAARSMRVRIPTDLSVVGYDDIPAARHLSPPLTTVRSPLADMARAAVDLTIEVMKDQDVRPRHVVVPAGMIIRESAEPPSTAQGRPDDSE</sequence>
<dbReference type="PANTHER" id="PTHR30146">
    <property type="entry name" value="LACI-RELATED TRANSCRIPTIONAL REPRESSOR"/>
    <property type="match status" value="1"/>
</dbReference>
<dbReference type="Pfam" id="PF00356">
    <property type="entry name" value="LacI"/>
    <property type="match status" value="1"/>
</dbReference>
<dbReference type="EMBL" id="BAAANC010000005">
    <property type="protein sequence ID" value="GAA1559509.1"/>
    <property type="molecule type" value="Genomic_DNA"/>
</dbReference>
<reference evidence="7" key="1">
    <citation type="journal article" date="2019" name="Int. J. Syst. Evol. Microbiol.">
        <title>The Global Catalogue of Microorganisms (GCM) 10K type strain sequencing project: providing services to taxonomists for standard genome sequencing and annotation.</title>
        <authorList>
            <consortium name="The Broad Institute Genomics Platform"/>
            <consortium name="The Broad Institute Genome Sequencing Center for Infectious Disease"/>
            <person name="Wu L."/>
            <person name="Ma J."/>
        </authorList>
    </citation>
    <scope>NUCLEOTIDE SEQUENCE [LARGE SCALE GENOMIC DNA]</scope>
    <source>
        <strain evidence="7">JCM 14303</strain>
    </source>
</reference>
<dbReference type="SMART" id="SM00354">
    <property type="entry name" value="HTH_LACI"/>
    <property type="match status" value="1"/>
</dbReference>
<keyword evidence="2 6" id="KW-0238">DNA-binding</keyword>
<dbReference type="InterPro" id="IPR010982">
    <property type="entry name" value="Lambda_DNA-bd_dom_sf"/>
</dbReference>
<protein>
    <submittedName>
        <fullName evidence="6">DNA-binding transcriptional regulator CytR</fullName>
    </submittedName>
</protein>
<gene>
    <name evidence="6" type="primary">cytR</name>
    <name evidence="6" type="ORF">GCM10009741_75700</name>
</gene>
<proteinExistence type="predicted"/>
<feature type="domain" description="HTH lacI-type" evidence="4">
    <location>
        <begin position="1"/>
        <end position="62"/>
    </location>
</feature>
<dbReference type="PROSITE" id="PS50943">
    <property type="entry name" value="HTH_CROC1"/>
    <property type="match status" value="1"/>
</dbReference>
<dbReference type="SUPFAM" id="SSF53822">
    <property type="entry name" value="Periplasmic binding protein-like I"/>
    <property type="match status" value="1"/>
</dbReference>
<organism evidence="6 7">
    <name type="scientific">Kribbella lupini</name>
    <dbReference type="NCBI Taxonomy" id="291602"/>
    <lineage>
        <taxon>Bacteria</taxon>
        <taxon>Bacillati</taxon>
        <taxon>Actinomycetota</taxon>
        <taxon>Actinomycetes</taxon>
        <taxon>Propionibacteriales</taxon>
        <taxon>Kribbellaceae</taxon>
        <taxon>Kribbella</taxon>
    </lineage>
</organism>
<evidence type="ECO:0000259" key="4">
    <source>
        <dbReference type="PROSITE" id="PS50932"/>
    </source>
</evidence>
<accession>A0ABP4NFF7</accession>
<dbReference type="PROSITE" id="PS00356">
    <property type="entry name" value="HTH_LACI_1"/>
    <property type="match status" value="1"/>
</dbReference>
<evidence type="ECO:0000313" key="7">
    <source>
        <dbReference type="Proteomes" id="UP001500363"/>
    </source>
</evidence>
<dbReference type="SUPFAM" id="SSF47413">
    <property type="entry name" value="lambda repressor-like DNA-binding domains"/>
    <property type="match status" value="1"/>
</dbReference>
<evidence type="ECO:0000256" key="1">
    <source>
        <dbReference type="ARBA" id="ARBA00023015"/>
    </source>
</evidence>
<evidence type="ECO:0000256" key="3">
    <source>
        <dbReference type="ARBA" id="ARBA00023163"/>
    </source>
</evidence>
<dbReference type="Gene3D" id="1.10.260.40">
    <property type="entry name" value="lambda repressor-like DNA-binding domains"/>
    <property type="match status" value="1"/>
</dbReference>
<dbReference type="InterPro" id="IPR000843">
    <property type="entry name" value="HTH_LacI"/>
</dbReference>
<dbReference type="RefSeq" id="WP_344183079.1">
    <property type="nucleotide sequence ID" value="NZ_BAAANC010000005.1"/>
</dbReference>
<dbReference type="GO" id="GO:0003677">
    <property type="term" value="F:DNA binding"/>
    <property type="evidence" value="ECO:0007669"/>
    <property type="project" value="UniProtKB-KW"/>
</dbReference>
<keyword evidence="7" id="KW-1185">Reference proteome</keyword>
<evidence type="ECO:0000256" key="2">
    <source>
        <dbReference type="ARBA" id="ARBA00023125"/>
    </source>
</evidence>
<name>A0ABP4NFF7_9ACTN</name>
<dbReference type="Proteomes" id="UP001500363">
    <property type="component" value="Unassembled WGS sequence"/>
</dbReference>
<evidence type="ECO:0000313" key="6">
    <source>
        <dbReference type="EMBL" id="GAA1559509.1"/>
    </source>
</evidence>
<dbReference type="CDD" id="cd06267">
    <property type="entry name" value="PBP1_LacI_sugar_binding-like"/>
    <property type="match status" value="1"/>
</dbReference>